<evidence type="ECO:0000313" key="1">
    <source>
        <dbReference type="EMBL" id="MBN7810960.1"/>
    </source>
</evidence>
<gene>
    <name evidence="1" type="ORF">J0A68_08340</name>
</gene>
<keyword evidence="2" id="KW-1185">Reference proteome</keyword>
<evidence type="ECO:0000313" key="2">
    <source>
        <dbReference type="Proteomes" id="UP000664317"/>
    </source>
</evidence>
<reference evidence="1 2" key="1">
    <citation type="submission" date="2021-03" db="EMBL/GenBank/DDBJ databases">
        <title>novel species isolated from a fishpond in China.</title>
        <authorList>
            <person name="Lu H."/>
            <person name="Cai Z."/>
        </authorList>
    </citation>
    <scope>NUCLEOTIDE SEQUENCE [LARGE SCALE GENOMIC DNA]</scope>
    <source>
        <strain evidence="1 2">H41</strain>
    </source>
</reference>
<protein>
    <recommendedName>
        <fullName evidence="3">Phage derived protein Gp49-like</fullName>
    </recommendedName>
</protein>
<dbReference type="EMBL" id="JAFKCT010000003">
    <property type="protein sequence ID" value="MBN7810960.1"/>
    <property type="molecule type" value="Genomic_DNA"/>
</dbReference>
<proteinExistence type="predicted"/>
<comment type="caution">
    <text evidence="1">The sequence shown here is derived from an EMBL/GenBank/DDBJ whole genome shotgun (WGS) entry which is preliminary data.</text>
</comment>
<sequence length="141" mass="16395">MLNFDVKRKAELIKISEDGKKAFYLDTENSGEIKAFLESDPANKKKFRTALELILNHRAPRDLYDKEDFEKGCEQVTAIKLFKGKKNPRIYCQQYTDGDTERFVIIGVELLEKKKSQQLTAAEKNIIRRVSKYEYDLSPTP</sequence>
<accession>A0ABS3C228</accession>
<organism evidence="1 2">
    <name type="scientific">Algoriphagus oliviformis</name>
    <dbReference type="NCBI Taxonomy" id="2811231"/>
    <lineage>
        <taxon>Bacteria</taxon>
        <taxon>Pseudomonadati</taxon>
        <taxon>Bacteroidota</taxon>
        <taxon>Cytophagia</taxon>
        <taxon>Cytophagales</taxon>
        <taxon>Cyclobacteriaceae</taxon>
        <taxon>Algoriphagus</taxon>
    </lineage>
</organism>
<dbReference type="Proteomes" id="UP000664317">
    <property type="component" value="Unassembled WGS sequence"/>
</dbReference>
<evidence type="ECO:0008006" key="3">
    <source>
        <dbReference type="Google" id="ProtNLM"/>
    </source>
</evidence>
<name>A0ABS3C228_9BACT</name>